<evidence type="ECO:0000313" key="4">
    <source>
        <dbReference type="Proteomes" id="UP000257080"/>
    </source>
</evidence>
<dbReference type="RefSeq" id="WP_116420210.1">
    <property type="nucleotide sequence ID" value="NZ_NBXC01000082.1"/>
</dbReference>
<organism evidence="3 4">
    <name type="scientific">Subtercola boreus</name>
    <dbReference type="NCBI Taxonomy" id="120213"/>
    <lineage>
        <taxon>Bacteria</taxon>
        <taxon>Bacillati</taxon>
        <taxon>Actinomycetota</taxon>
        <taxon>Actinomycetes</taxon>
        <taxon>Micrococcales</taxon>
        <taxon>Microbacteriaceae</taxon>
        <taxon>Subtercola</taxon>
    </lineage>
</organism>
<dbReference type="InterPro" id="IPR004322">
    <property type="entry name" value="Plasmid_replicase_bac"/>
</dbReference>
<dbReference type="OrthoDB" id="5445431at2"/>
<evidence type="ECO:0000313" key="3">
    <source>
        <dbReference type="EMBL" id="RFA24205.1"/>
    </source>
</evidence>
<proteinExistence type="predicted"/>
<gene>
    <name evidence="3" type="ORF">B7R25_17250</name>
</gene>
<dbReference type="Pfam" id="PF08708">
    <property type="entry name" value="PriCT_1"/>
    <property type="match status" value="1"/>
</dbReference>
<feature type="region of interest" description="Disordered" evidence="1">
    <location>
        <begin position="250"/>
        <end position="281"/>
    </location>
</feature>
<sequence length="288" mass="32619">MTFTPDLWDAAWLPRAPLATDDLSVGVRRENRPTARTRRYVEASPRALLSMLVVDVDHEDALLKSFWRPATHPDPSWVSINPENGHGHVGWVLETPVCRTDSARLEPMKLAARVEAGLTHALDGDAGYAGLLTKNPLHEHWETFWGPEKPYTLGQLANDLGDLFPRSLPRKTAENSGLGRNVALFNRVRQWAYPAISRYWAEPAALWEETTLAYALNVNAEFAAPLEHNEVTHLARSVARWTRRNITPEQTARNRAEWASSENQRRRSQRASAKRTAKISPNWKEVLL</sequence>
<dbReference type="Pfam" id="PF03090">
    <property type="entry name" value="Replicase"/>
    <property type="match status" value="1"/>
</dbReference>
<dbReference type="InterPro" id="IPR014820">
    <property type="entry name" value="PriCT_1"/>
</dbReference>
<dbReference type="EMBL" id="NBXE01000082">
    <property type="protein sequence ID" value="RFA24205.1"/>
    <property type="molecule type" value="Genomic_DNA"/>
</dbReference>
<evidence type="ECO:0000256" key="1">
    <source>
        <dbReference type="SAM" id="MobiDB-lite"/>
    </source>
</evidence>
<protein>
    <recommendedName>
        <fullName evidence="2">Primase C-terminal 1 domain-containing protein</fullName>
    </recommendedName>
</protein>
<reference evidence="3 4" key="1">
    <citation type="submission" date="2017-04" db="EMBL/GenBank/DDBJ databases">
        <title>Comparative genome analysis of Subtercola boreus.</title>
        <authorList>
            <person name="Cho Y.-J."/>
            <person name="Cho A."/>
            <person name="Kim O.-S."/>
            <person name="Lee J.-I."/>
        </authorList>
    </citation>
    <scope>NUCLEOTIDE SEQUENCE [LARGE SCALE GENOMIC DNA]</scope>
    <source>
        <strain evidence="3 4">P28004</strain>
    </source>
</reference>
<accession>A0A3E0W8P9</accession>
<name>A0A3E0W8P9_9MICO</name>
<dbReference type="Gene3D" id="1.10.340.50">
    <property type="match status" value="1"/>
</dbReference>
<dbReference type="AlphaFoldDB" id="A0A3E0W8P9"/>
<feature type="domain" description="Primase C-terminal 1" evidence="2">
    <location>
        <begin position="179"/>
        <end position="242"/>
    </location>
</feature>
<dbReference type="Proteomes" id="UP000257080">
    <property type="component" value="Unassembled WGS sequence"/>
</dbReference>
<evidence type="ECO:0000259" key="2">
    <source>
        <dbReference type="Pfam" id="PF08708"/>
    </source>
</evidence>
<comment type="caution">
    <text evidence="3">The sequence shown here is derived from an EMBL/GenBank/DDBJ whole genome shotgun (WGS) entry which is preliminary data.</text>
</comment>
<feature type="compositionally biased region" description="Basic residues" evidence="1">
    <location>
        <begin position="266"/>
        <end position="277"/>
    </location>
</feature>